<proteinExistence type="predicted"/>
<keyword evidence="2 5" id="KW-0812">Transmembrane</keyword>
<reference evidence="7" key="1">
    <citation type="submission" date="2020-05" db="EMBL/GenBank/DDBJ databases">
        <authorList>
            <person name="Chiriac C."/>
            <person name="Salcher M."/>
            <person name="Ghai R."/>
            <person name="Kavagutti S V."/>
        </authorList>
    </citation>
    <scope>NUCLEOTIDE SEQUENCE</scope>
</reference>
<dbReference type="SUPFAM" id="SSF103473">
    <property type="entry name" value="MFS general substrate transporter"/>
    <property type="match status" value="1"/>
</dbReference>
<protein>
    <submittedName>
        <fullName evidence="7">Unannotated protein</fullName>
    </submittedName>
</protein>
<dbReference type="AlphaFoldDB" id="A0A6J7FRH1"/>
<dbReference type="PROSITE" id="PS50850">
    <property type="entry name" value="MFS"/>
    <property type="match status" value="1"/>
</dbReference>
<dbReference type="Gene3D" id="1.20.1720.10">
    <property type="entry name" value="Multidrug resistance protein D"/>
    <property type="match status" value="1"/>
</dbReference>
<dbReference type="EMBL" id="CAFBMB010000049">
    <property type="protein sequence ID" value="CAB4898342.1"/>
    <property type="molecule type" value="Genomic_DNA"/>
</dbReference>
<evidence type="ECO:0000313" key="7">
    <source>
        <dbReference type="EMBL" id="CAB4898342.1"/>
    </source>
</evidence>
<evidence type="ECO:0000256" key="3">
    <source>
        <dbReference type="ARBA" id="ARBA00022989"/>
    </source>
</evidence>
<organism evidence="7">
    <name type="scientific">freshwater metagenome</name>
    <dbReference type="NCBI Taxonomy" id="449393"/>
    <lineage>
        <taxon>unclassified sequences</taxon>
        <taxon>metagenomes</taxon>
        <taxon>ecological metagenomes</taxon>
    </lineage>
</organism>
<dbReference type="PANTHER" id="PTHR42718">
    <property type="entry name" value="MAJOR FACILITATOR SUPERFAMILY MULTIDRUG TRANSPORTER MFSC"/>
    <property type="match status" value="1"/>
</dbReference>
<evidence type="ECO:0000259" key="6">
    <source>
        <dbReference type="PROSITE" id="PS50850"/>
    </source>
</evidence>
<evidence type="ECO:0000256" key="5">
    <source>
        <dbReference type="SAM" id="Phobius"/>
    </source>
</evidence>
<gene>
    <name evidence="7" type="ORF">UFOPK3516_00804</name>
</gene>
<dbReference type="GO" id="GO:0016020">
    <property type="term" value="C:membrane"/>
    <property type="evidence" value="ECO:0007669"/>
    <property type="project" value="UniProtKB-SubCell"/>
</dbReference>
<evidence type="ECO:0000256" key="1">
    <source>
        <dbReference type="ARBA" id="ARBA00004141"/>
    </source>
</evidence>
<dbReference type="InterPro" id="IPR036259">
    <property type="entry name" value="MFS_trans_sf"/>
</dbReference>
<dbReference type="InterPro" id="IPR020846">
    <property type="entry name" value="MFS_dom"/>
</dbReference>
<feature type="transmembrane region" description="Helical" evidence="5">
    <location>
        <begin position="47"/>
        <end position="67"/>
    </location>
</feature>
<name>A0A6J7FRH1_9ZZZZ</name>
<dbReference type="Pfam" id="PF07690">
    <property type="entry name" value="MFS_1"/>
    <property type="match status" value="1"/>
</dbReference>
<keyword evidence="3 5" id="KW-1133">Transmembrane helix</keyword>
<feature type="transmembrane region" description="Helical" evidence="5">
    <location>
        <begin position="12"/>
        <end position="35"/>
    </location>
</feature>
<dbReference type="InterPro" id="IPR011701">
    <property type="entry name" value="MFS"/>
</dbReference>
<dbReference type="PANTHER" id="PTHR42718:SF39">
    <property type="entry name" value="ACTINORHODIN TRANSPORTER-RELATED"/>
    <property type="match status" value="1"/>
</dbReference>
<accession>A0A6J7FRH1</accession>
<comment type="subcellular location">
    <subcellularLocation>
        <location evidence="1">Membrane</location>
        <topology evidence="1">Multi-pass membrane protein</topology>
    </subcellularLocation>
</comment>
<dbReference type="GO" id="GO:0022857">
    <property type="term" value="F:transmembrane transporter activity"/>
    <property type="evidence" value="ECO:0007669"/>
    <property type="project" value="InterPro"/>
</dbReference>
<feature type="domain" description="Major facilitator superfamily (MFS) profile" evidence="6">
    <location>
        <begin position="13"/>
        <end position="92"/>
    </location>
</feature>
<sequence>MTSTPVPRKSWFALVVLLAGMFIALLDATIVNVALPSIRQSLHTGEATLSWIVSGYALSFGIALIPAGRFGDKHGHKWVFIAGVARQSRAGN</sequence>
<evidence type="ECO:0000256" key="4">
    <source>
        <dbReference type="ARBA" id="ARBA00023136"/>
    </source>
</evidence>
<evidence type="ECO:0000256" key="2">
    <source>
        <dbReference type="ARBA" id="ARBA00022692"/>
    </source>
</evidence>
<keyword evidence="4 5" id="KW-0472">Membrane</keyword>